<name>A0ACB9H353_CICIN</name>
<gene>
    <name evidence="1" type="ORF">L2E82_03006</name>
</gene>
<comment type="caution">
    <text evidence="1">The sequence shown here is derived from an EMBL/GenBank/DDBJ whole genome shotgun (WGS) entry which is preliminary data.</text>
</comment>
<dbReference type="Proteomes" id="UP001055811">
    <property type="component" value="Linkage Group LG01"/>
</dbReference>
<evidence type="ECO:0000313" key="1">
    <source>
        <dbReference type="EMBL" id="KAI3790169.1"/>
    </source>
</evidence>
<reference evidence="1 2" key="2">
    <citation type="journal article" date="2022" name="Mol. Ecol. Resour.">
        <title>The genomes of chicory, endive, great burdock and yacon provide insights into Asteraceae paleo-polyploidization history and plant inulin production.</title>
        <authorList>
            <person name="Fan W."/>
            <person name="Wang S."/>
            <person name="Wang H."/>
            <person name="Wang A."/>
            <person name="Jiang F."/>
            <person name="Liu H."/>
            <person name="Zhao H."/>
            <person name="Xu D."/>
            <person name="Zhang Y."/>
        </authorList>
    </citation>
    <scope>NUCLEOTIDE SEQUENCE [LARGE SCALE GENOMIC DNA]</scope>
    <source>
        <strain evidence="2">cv. Punajuju</strain>
        <tissue evidence="1">Leaves</tissue>
    </source>
</reference>
<accession>A0ACB9H353</accession>
<reference evidence="2" key="1">
    <citation type="journal article" date="2022" name="Mol. Ecol. Resour.">
        <title>The genomes of chicory, endive, great burdock and yacon provide insights into Asteraceae palaeo-polyploidization history and plant inulin production.</title>
        <authorList>
            <person name="Fan W."/>
            <person name="Wang S."/>
            <person name="Wang H."/>
            <person name="Wang A."/>
            <person name="Jiang F."/>
            <person name="Liu H."/>
            <person name="Zhao H."/>
            <person name="Xu D."/>
            <person name="Zhang Y."/>
        </authorList>
    </citation>
    <scope>NUCLEOTIDE SEQUENCE [LARGE SCALE GENOMIC DNA]</scope>
    <source>
        <strain evidence="2">cv. Punajuju</strain>
    </source>
</reference>
<keyword evidence="2" id="KW-1185">Reference proteome</keyword>
<dbReference type="EMBL" id="CM042009">
    <property type="protein sequence ID" value="KAI3790169.1"/>
    <property type="molecule type" value="Genomic_DNA"/>
</dbReference>
<proteinExistence type="predicted"/>
<evidence type="ECO:0000313" key="2">
    <source>
        <dbReference type="Proteomes" id="UP001055811"/>
    </source>
</evidence>
<protein>
    <submittedName>
        <fullName evidence="1">Uncharacterized protein</fullName>
    </submittedName>
</protein>
<organism evidence="1 2">
    <name type="scientific">Cichorium intybus</name>
    <name type="common">Chicory</name>
    <dbReference type="NCBI Taxonomy" id="13427"/>
    <lineage>
        <taxon>Eukaryota</taxon>
        <taxon>Viridiplantae</taxon>
        <taxon>Streptophyta</taxon>
        <taxon>Embryophyta</taxon>
        <taxon>Tracheophyta</taxon>
        <taxon>Spermatophyta</taxon>
        <taxon>Magnoliopsida</taxon>
        <taxon>eudicotyledons</taxon>
        <taxon>Gunneridae</taxon>
        <taxon>Pentapetalae</taxon>
        <taxon>asterids</taxon>
        <taxon>campanulids</taxon>
        <taxon>Asterales</taxon>
        <taxon>Asteraceae</taxon>
        <taxon>Cichorioideae</taxon>
        <taxon>Cichorieae</taxon>
        <taxon>Cichoriinae</taxon>
        <taxon>Cichorium</taxon>
    </lineage>
</organism>
<sequence>MVIVVLSTNVVFYGNFLTIAQVRYAGNFHLVNFTLECPLCSLYTYNVIALPSYLLTFIDSCAKQELPEMAEVIVTMEVGSDGVALITISNPPVNALAVPILGGLKDKFAEAMRRDDVKAIVLTGKNGRFSGGFDINVFQKVHKTGDISQLPDVSVALVTNTIEDAKKPIVAAVQGLALGGGLELAMGCHARVAAPKAQLGLPELSLGVMPGFGGTQRLPRLLGLSKAIDMMLTSKPILSEEGSKLGLIDAIVPPQELLKVARQWALDIAEARKPWVRSLHRTDKIGSLSEAREIINGARQHVKRAFPNLPQHQACLDVIEEGIVHGGYAGVLKEVKVFNELVVSDTSKGLVHIFFAQRAISKVPKVTDVGLKPRPVKKVAVIGGGLMGSGIATALILGNIKVVLKEINNEYLQKGIKTIEANVRGLVARKKLPQAQGEKALSLVSGVLDYSQFKDVDMVIEAVIENVPLKQKIFSEIEKICPPHCILATNTSTIDLNLIGEKIKSQDRVIGAHFFSPAHVMPLLEIVRTEKTSSQVILDLMTVGKIIKKAPVVVGNCTGFAVNRTFFPYTQGAHILLHLGVDLFRIDRLISSFGLPMGPFQLQDLAGYGVAVAVGKEFANAFPDRTFRSPIVDLLIKSGRNGKNNGKGYYIYEKGSKPKPDPQVFPIIEEAKKLVNIMPGGKPISVTDREIVEMILFPVVNEACRVLEEGVVVRASDLDVASVLGMSFPSYRGGIVFWGDLVGAKHIYASLKKWSEKYSQFYKPSRFLEERAMNGVPLSAPLSTSSRARL</sequence>